<feature type="region of interest" description="Disordered" evidence="1">
    <location>
        <begin position="7"/>
        <end position="48"/>
    </location>
</feature>
<organism evidence="2 3">
    <name type="scientific">Echria macrotheca</name>
    <dbReference type="NCBI Taxonomy" id="438768"/>
    <lineage>
        <taxon>Eukaryota</taxon>
        <taxon>Fungi</taxon>
        <taxon>Dikarya</taxon>
        <taxon>Ascomycota</taxon>
        <taxon>Pezizomycotina</taxon>
        <taxon>Sordariomycetes</taxon>
        <taxon>Sordariomycetidae</taxon>
        <taxon>Sordariales</taxon>
        <taxon>Schizotheciaceae</taxon>
        <taxon>Echria</taxon>
    </lineage>
</organism>
<comment type="caution">
    <text evidence="2">The sequence shown here is derived from an EMBL/GenBank/DDBJ whole genome shotgun (WGS) entry which is preliminary data.</text>
</comment>
<dbReference type="AlphaFoldDB" id="A0AAJ0BCY0"/>
<protein>
    <submittedName>
        <fullName evidence="2">Uncharacterized protein</fullName>
    </submittedName>
</protein>
<evidence type="ECO:0000313" key="3">
    <source>
        <dbReference type="Proteomes" id="UP001239445"/>
    </source>
</evidence>
<gene>
    <name evidence="2" type="ORF">QBC47DRAFT_45855</name>
</gene>
<reference evidence="2" key="1">
    <citation type="submission" date="2023-06" db="EMBL/GenBank/DDBJ databases">
        <title>Genome-scale phylogeny and comparative genomics of the fungal order Sordariales.</title>
        <authorList>
            <consortium name="Lawrence Berkeley National Laboratory"/>
            <person name="Hensen N."/>
            <person name="Bonometti L."/>
            <person name="Westerberg I."/>
            <person name="Brannstrom I.O."/>
            <person name="Guillou S."/>
            <person name="Cros-Aarteil S."/>
            <person name="Calhoun S."/>
            <person name="Haridas S."/>
            <person name="Kuo A."/>
            <person name="Mondo S."/>
            <person name="Pangilinan J."/>
            <person name="Riley R."/>
            <person name="Labutti K."/>
            <person name="Andreopoulos B."/>
            <person name="Lipzen A."/>
            <person name="Chen C."/>
            <person name="Yanf M."/>
            <person name="Daum C."/>
            <person name="Ng V."/>
            <person name="Clum A."/>
            <person name="Steindorff A."/>
            <person name="Ohm R."/>
            <person name="Martin F."/>
            <person name="Silar P."/>
            <person name="Natvig D."/>
            <person name="Lalanne C."/>
            <person name="Gautier V."/>
            <person name="Ament-Velasquez S.L."/>
            <person name="Kruys A."/>
            <person name="Hutchinson M.I."/>
            <person name="Powell A.J."/>
            <person name="Barry K."/>
            <person name="Miller A.N."/>
            <person name="Grigoriev I.V."/>
            <person name="Debuchy R."/>
            <person name="Gladieux P."/>
            <person name="Thoren M.H."/>
            <person name="Johannesson H."/>
        </authorList>
    </citation>
    <scope>NUCLEOTIDE SEQUENCE</scope>
    <source>
        <strain evidence="2">PSN4</strain>
    </source>
</reference>
<name>A0AAJ0BCY0_9PEZI</name>
<keyword evidence="3" id="KW-1185">Reference proteome</keyword>
<sequence>MVAVLRKIRRSLSAQPTPKTAISERLGSPEKQPEPEPEPGFLERSSATGRCRLPTLESITQACDKTKLTQDQIYKDVDPRTTQQMTADLTRPFGQSTGRGFSFTRFRAVSHKNLKGITYRDGLSIQLYMRQQDVWEPQMGPDGIPTLQTLYEIGHILVHADPICQHLRWDAQYPLLVQDMSKFRLDQYFGNSKDERSAYYLLPRDTLNGEVDSLLPYREKVSKVLQCVLLHPVGCVCGESIELNVINTCEECYTDYAVRVLPGSVPGHPERRFLVFTTWKCLGNGSPASKEWRSHQTLMSSRHNALRRLSDYASVQQAFEAPALKNRWEIFDAARTQKDVSLARERRSQREALPAYSDVA</sequence>
<accession>A0AAJ0BCY0</accession>
<evidence type="ECO:0000256" key="1">
    <source>
        <dbReference type="SAM" id="MobiDB-lite"/>
    </source>
</evidence>
<dbReference type="EMBL" id="MU839837">
    <property type="protein sequence ID" value="KAK1753546.1"/>
    <property type="molecule type" value="Genomic_DNA"/>
</dbReference>
<dbReference type="Proteomes" id="UP001239445">
    <property type="component" value="Unassembled WGS sequence"/>
</dbReference>
<evidence type="ECO:0000313" key="2">
    <source>
        <dbReference type="EMBL" id="KAK1753546.1"/>
    </source>
</evidence>
<proteinExistence type="predicted"/>